<dbReference type="FunFam" id="3.40.50.720:FF:000084">
    <property type="entry name" value="Short-chain dehydrogenase reductase"/>
    <property type="match status" value="1"/>
</dbReference>
<evidence type="ECO:0000256" key="1">
    <source>
        <dbReference type="ARBA" id="ARBA00006484"/>
    </source>
</evidence>
<organism evidence="3 4">
    <name type="scientific">Diplodia seriata</name>
    <dbReference type="NCBI Taxonomy" id="420778"/>
    <lineage>
        <taxon>Eukaryota</taxon>
        <taxon>Fungi</taxon>
        <taxon>Dikarya</taxon>
        <taxon>Ascomycota</taxon>
        <taxon>Pezizomycotina</taxon>
        <taxon>Dothideomycetes</taxon>
        <taxon>Dothideomycetes incertae sedis</taxon>
        <taxon>Botryosphaeriales</taxon>
        <taxon>Botryosphaeriaceae</taxon>
        <taxon>Diplodia</taxon>
    </lineage>
</organism>
<dbReference type="EMBL" id="LAQI01000239">
    <property type="protein sequence ID" value="KKY14276.1"/>
    <property type="molecule type" value="Genomic_DNA"/>
</dbReference>
<dbReference type="PANTHER" id="PTHR42760">
    <property type="entry name" value="SHORT-CHAIN DEHYDROGENASES/REDUCTASES FAMILY MEMBER"/>
    <property type="match status" value="1"/>
</dbReference>
<dbReference type="InterPro" id="IPR002347">
    <property type="entry name" value="SDR_fam"/>
</dbReference>
<dbReference type="AlphaFoldDB" id="A0A0G2DVS9"/>
<comment type="caution">
    <text evidence="3">The sequence shown here is derived from an EMBL/GenBank/DDBJ whole genome shotgun (WGS) entry which is preliminary data.</text>
</comment>
<dbReference type="PROSITE" id="PS00061">
    <property type="entry name" value="ADH_SHORT"/>
    <property type="match status" value="1"/>
</dbReference>
<dbReference type="PANTHER" id="PTHR42760:SF124">
    <property type="entry name" value="SHORT-CHAIN DEHYDROGENASE_REDUCTASE"/>
    <property type="match status" value="1"/>
</dbReference>
<evidence type="ECO:0000256" key="2">
    <source>
        <dbReference type="ARBA" id="ARBA00022857"/>
    </source>
</evidence>
<dbReference type="PRINTS" id="PR00081">
    <property type="entry name" value="GDHRDH"/>
</dbReference>
<protein>
    <submittedName>
        <fullName evidence="3">Putative gluconate 5</fullName>
    </submittedName>
</protein>
<dbReference type="SUPFAM" id="SSF51735">
    <property type="entry name" value="NAD(P)-binding Rossmann-fold domains"/>
    <property type="match status" value="1"/>
</dbReference>
<name>A0A0G2DVS9_9PEZI</name>
<proteinExistence type="inferred from homology"/>
<sequence>MPDPPNDRPYAAARRLHGRIALVTGASSGFGREICKQFALEGAAGIVCADLQPGNASTTAASASASASAAADDADDNVPTHELVQREEYGAKALVVNNAGICSEAAKPAPVDESSEEDFDRHLQINTKGAYLGCKYAVRQMKRQEPHACGVRGWIVNVASLGATVGIPGLVCYNASKGAIVSLTKTVAVDVGQFGITCNAICPGSSYGKMLDEALQGAFSTIGHDAIASMYPLKRFGRPIDQARSVCYLASDDAAWVTGTTLAVDGGMSAQ</sequence>
<dbReference type="Pfam" id="PF13561">
    <property type="entry name" value="adh_short_C2"/>
    <property type="match status" value="1"/>
</dbReference>
<dbReference type="InterPro" id="IPR020904">
    <property type="entry name" value="Sc_DH/Rdtase_CS"/>
</dbReference>
<dbReference type="InterPro" id="IPR036291">
    <property type="entry name" value="NAD(P)-bd_dom_sf"/>
</dbReference>
<gene>
    <name evidence="3" type="ORF">UCDDS831_g08337</name>
</gene>
<dbReference type="Proteomes" id="UP000034182">
    <property type="component" value="Unassembled WGS sequence"/>
</dbReference>
<keyword evidence="2" id="KW-0521">NADP</keyword>
<reference evidence="3 4" key="2">
    <citation type="submission" date="2015-05" db="EMBL/GenBank/DDBJ databases">
        <title>Distinctive expansion of gene families associated with plant cell wall degradation and secondary metabolism in the genomes of grapevine trunk pathogens.</title>
        <authorList>
            <person name="Lawrence D.P."/>
            <person name="Travadon R."/>
            <person name="Rolshausen P.E."/>
            <person name="Baumgartner K."/>
        </authorList>
    </citation>
    <scope>NUCLEOTIDE SEQUENCE [LARGE SCALE GENOMIC DNA]</scope>
    <source>
        <strain evidence="3">DS831</strain>
    </source>
</reference>
<dbReference type="GO" id="GO:0016616">
    <property type="term" value="F:oxidoreductase activity, acting on the CH-OH group of donors, NAD or NADP as acceptor"/>
    <property type="evidence" value="ECO:0007669"/>
    <property type="project" value="TreeGrafter"/>
</dbReference>
<evidence type="ECO:0000313" key="4">
    <source>
        <dbReference type="Proteomes" id="UP000034182"/>
    </source>
</evidence>
<reference evidence="3 4" key="1">
    <citation type="submission" date="2015-03" db="EMBL/GenBank/DDBJ databases">
        <authorList>
            <person name="Morales-Cruz A."/>
            <person name="Amrine K.C."/>
            <person name="Cantu D."/>
        </authorList>
    </citation>
    <scope>NUCLEOTIDE SEQUENCE [LARGE SCALE GENOMIC DNA]</scope>
    <source>
        <strain evidence="3">DS831</strain>
    </source>
</reference>
<comment type="similarity">
    <text evidence="1">Belongs to the short-chain dehydrogenases/reductases (SDR) family.</text>
</comment>
<dbReference type="PRINTS" id="PR00080">
    <property type="entry name" value="SDRFAMILY"/>
</dbReference>
<dbReference type="CDD" id="cd05233">
    <property type="entry name" value="SDR_c"/>
    <property type="match status" value="1"/>
</dbReference>
<dbReference type="Gene3D" id="3.40.50.720">
    <property type="entry name" value="NAD(P)-binding Rossmann-like Domain"/>
    <property type="match status" value="1"/>
</dbReference>
<evidence type="ECO:0000313" key="3">
    <source>
        <dbReference type="EMBL" id="KKY14276.1"/>
    </source>
</evidence>
<accession>A0A0G2DVS9</accession>